<dbReference type="EMBL" id="JAQQWK010000006">
    <property type="protein sequence ID" value="KAK8039536.1"/>
    <property type="molecule type" value="Genomic_DNA"/>
</dbReference>
<keyword evidence="5" id="KW-1185">Reference proteome</keyword>
<evidence type="ECO:0000256" key="2">
    <source>
        <dbReference type="SAM" id="Phobius"/>
    </source>
</evidence>
<evidence type="ECO:0000313" key="5">
    <source>
        <dbReference type="Proteomes" id="UP001444661"/>
    </source>
</evidence>
<feature type="transmembrane region" description="Helical" evidence="2">
    <location>
        <begin position="90"/>
        <end position="114"/>
    </location>
</feature>
<reference evidence="4 5" key="1">
    <citation type="submission" date="2023-01" db="EMBL/GenBank/DDBJ databases">
        <title>Analysis of 21 Apiospora genomes using comparative genomics revels a genus with tremendous synthesis potential of carbohydrate active enzymes and secondary metabolites.</title>
        <authorList>
            <person name="Sorensen T."/>
        </authorList>
    </citation>
    <scope>NUCLEOTIDE SEQUENCE [LARGE SCALE GENOMIC DNA]</scope>
    <source>
        <strain evidence="4 5">CBS 33761</strain>
    </source>
</reference>
<proteinExistence type="predicted"/>
<feature type="transmembrane region" description="Helical" evidence="2">
    <location>
        <begin position="59"/>
        <end position="78"/>
    </location>
</feature>
<feature type="compositionally biased region" description="Low complexity" evidence="1">
    <location>
        <begin position="130"/>
        <end position="160"/>
    </location>
</feature>
<organism evidence="4 5">
    <name type="scientific">Apiospora rasikravindrae</name>
    <dbReference type="NCBI Taxonomy" id="990691"/>
    <lineage>
        <taxon>Eukaryota</taxon>
        <taxon>Fungi</taxon>
        <taxon>Dikarya</taxon>
        <taxon>Ascomycota</taxon>
        <taxon>Pezizomycotina</taxon>
        <taxon>Sordariomycetes</taxon>
        <taxon>Xylariomycetidae</taxon>
        <taxon>Amphisphaeriales</taxon>
        <taxon>Apiosporaceae</taxon>
        <taxon>Apiospora</taxon>
    </lineage>
</organism>
<dbReference type="Proteomes" id="UP001444661">
    <property type="component" value="Unassembled WGS sequence"/>
</dbReference>
<evidence type="ECO:0000256" key="1">
    <source>
        <dbReference type="SAM" id="MobiDB-lite"/>
    </source>
</evidence>
<protein>
    <submittedName>
        <fullName evidence="4">Uncharacterized protein</fullName>
    </submittedName>
</protein>
<sequence>MELRLLDILTLLALLQYRRFLSIDWTPPRPRPRRRSNGELDLQLQLQLRPRPRRSRASVLLETLQGDLLWAGLVVLHWNYGPSTREVVELVLVGLAFLFMLGLGLLFLLSLILLAKACSPWHQEPLATPSSSSASQRNAASASVRRPTTTAGPTGTGTRV</sequence>
<name>A0ABR1SYY6_9PEZI</name>
<keyword evidence="2" id="KW-1133">Transmembrane helix</keyword>
<keyword evidence="3" id="KW-0732">Signal</keyword>
<accession>A0ABR1SYY6</accession>
<feature type="signal peptide" evidence="3">
    <location>
        <begin position="1"/>
        <end position="20"/>
    </location>
</feature>
<keyword evidence="2" id="KW-0812">Transmembrane</keyword>
<feature type="chain" id="PRO_5045795004" evidence="3">
    <location>
        <begin position="21"/>
        <end position="160"/>
    </location>
</feature>
<evidence type="ECO:0000313" key="4">
    <source>
        <dbReference type="EMBL" id="KAK8039536.1"/>
    </source>
</evidence>
<feature type="region of interest" description="Disordered" evidence="1">
    <location>
        <begin position="125"/>
        <end position="160"/>
    </location>
</feature>
<comment type="caution">
    <text evidence="4">The sequence shown here is derived from an EMBL/GenBank/DDBJ whole genome shotgun (WGS) entry which is preliminary data.</text>
</comment>
<keyword evidence="2" id="KW-0472">Membrane</keyword>
<evidence type="ECO:0000256" key="3">
    <source>
        <dbReference type="SAM" id="SignalP"/>
    </source>
</evidence>
<gene>
    <name evidence="4" type="ORF">PG993_007947</name>
</gene>